<dbReference type="AlphaFoldDB" id="A0A1Z1WS74"/>
<protein>
    <submittedName>
        <fullName evidence="1">LysR family transcriptional regulator</fullName>
    </submittedName>
</protein>
<sequence length="51" mass="5540">MALVRTEPVPDSDLVCVPLLRERRVSPLAVDHALADQEAVCLEGAVERGRS</sequence>
<name>A0A1Z1WS74_9ACTN</name>
<accession>A0A1Z1WS74</accession>
<dbReference type="EMBL" id="CP021748">
    <property type="protein sequence ID" value="ARX89244.1"/>
    <property type="molecule type" value="Genomic_DNA"/>
</dbReference>
<keyword evidence="2" id="KW-1185">Reference proteome</keyword>
<dbReference type="KEGG" id="salf:SMD44_08731"/>
<organism evidence="1 2">
    <name type="scientific">Streptomyces alboflavus</name>
    <dbReference type="NCBI Taxonomy" id="67267"/>
    <lineage>
        <taxon>Bacteria</taxon>
        <taxon>Bacillati</taxon>
        <taxon>Actinomycetota</taxon>
        <taxon>Actinomycetes</taxon>
        <taxon>Kitasatosporales</taxon>
        <taxon>Streptomycetaceae</taxon>
        <taxon>Streptomyces</taxon>
    </lineage>
</organism>
<evidence type="ECO:0000313" key="2">
    <source>
        <dbReference type="Proteomes" id="UP000195880"/>
    </source>
</evidence>
<reference evidence="1 2" key="1">
    <citation type="submission" date="2017-05" db="EMBL/GenBank/DDBJ databases">
        <title>Streptomyces alboflavus Genome sequencing and assembly.</title>
        <authorList>
            <person name="Wang Y."/>
            <person name="Du B."/>
            <person name="Ding Y."/>
            <person name="Liu H."/>
            <person name="Hou Q."/>
            <person name="Liu K."/>
            <person name="Wang C."/>
            <person name="Yao L."/>
        </authorList>
    </citation>
    <scope>NUCLEOTIDE SEQUENCE [LARGE SCALE GENOMIC DNA]</scope>
    <source>
        <strain evidence="1 2">MDJK44</strain>
    </source>
</reference>
<dbReference type="Proteomes" id="UP000195880">
    <property type="component" value="Chromosome"/>
</dbReference>
<proteinExistence type="predicted"/>
<evidence type="ECO:0000313" key="1">
    <source>
        <dbReference type="EMBL" id="ARX89244.1"/>
    </source>
</evidence>
<gene>
    <name evidence="1" type="ORF">SMD44_08731</name>
</gene>